<dbReference type="SUPFAM" id="SSF54001">
    <property type="entry name" value="Cysteine proteinases"/>
    <property type="match status" value="1"/>
</dbReference>
<feature type="active site" evidence="6 7">
    <location>
        <position position="238"/>
    </location>
</feature>
<dbReference type="Gene3D" id="3.90.70.10">
    <property type="entry name" value="Cysteine proteinases"/>
    <property type="match status" value="1"/>
</dbReference>
<dbReference type="InterPro" id="IPR022684">
    <property type="entry name" value="Calpain_cysteine_protease"/>
</dbReference>
<dbReference type="Pfam" id="PF13202">
    <property type="entry name" value="EF-hand_5"/>
    <property type="match status" value="2"/>
</dbReference>
<dbReference type="InterPro" id="IPR022682">
    <property type="entry name" value="Calpain_domain_III"/>
</dbReference>
<organism evidence="10 11">
    <name type="scientific">Paralvinella palmiformis</name>
    <dbReference type="NCBI Taxonomy" id="53620"/>
    <lineage>
        <taxon>Eukaryota</taxon>
        <taxon>Metazoa</taxon>
        <taxon>Spiralia</taxon>
        <taxon>Lophotrochozoa</taxon>
        <taxon>Annelida</taxon>
        <taxon>Polychaeta</taxon>
        <taxon>Sedentaria</taxon>
        <taxon>Canalipalpata</taxon>
        <taxon>Terebellida</taxon>
        <taxon>Terebelliformia</taxon>
        <taxon>Alvinellidae</taxon>
        <taxon>Paralvinella</taxon>
    </lineage>
</organism>
<evidence type="ECO:0000256" key="4">
    <source>
        <dbReference type="ARBA" id="ARBA00022807"/>
    </source>
</evidence>
<dbReference type="InterPro" id="IPR002048">
    <property type="entry name" value="EF_hand_dom"/>
</dbReference>
<protein>
    <recommendedName>
        <fullName evidence="12">Calpain-B</fullName>
    </recommendedName>
</protein>
<dbReference type="EMBL" id="JAODUP010000269">
    <property type="protein sequence ID" value="KAK2154376.1"/>
    <property type="molecule type" value="Genomic_DNA"/>
</dbReference>
<dbReference type="Pfam" id="PF00648">
    <property type="entry name" value="Peptidase_C2"/>
    <property type="match status" value="1"/>
</dbReference>
<dbReference type="PANTHER" id="PTHR10183:SF433">
    <property type="entry name" value="CALPAIN-A-RELATED"/>
    <property type="match status" value="1"/>
</dbReference>
<feature type="active site" evidence="6 7">
    <location>
        <position position="74"/>
    </location>
</feature>
<dbReference type="AlphaFoldDB" id="A0AAD9N462"/>
<dbReference type="Gene3D" id="2.60.120.380">
    <property type="match status" value="1"/>
</dbReference>
<dbReference type="PROSITE" id="PS00139">
    <property type="entry name" value="THIOL_PROTEASE_CYS"/>
    <property type="match status" value="1"/>
</dbReference>
<dbReference type="SMART" id="SM00054">
    <property type="entry name" value="EFh"/>
    <property type="match status" value="2"/>
</dbReference>
<evidence type="ECO:0008006" key="12">
    <source>
        <dbReference type="Google" id="ProtNLM"/>
    </source>
</evidence>
<dbReference type="GO" id="GO:0005509">
    <property type="term" value="F:calcium ion binding"/>
    <property type="evidence" value="ECO:0007669"/>
    <property type="project" value="InterPro"/>
</dbReference>
<dbReference type="CDD" id="cd00214">
    <property type="entry name" value="Calpain_III"/>
    <property type="match status" value="1"/>
</dbReference>
<dbReference type="SUPFAM" id="SSF47473">
    <property type="entry name" value="EF-hand"/>
    <property type="match status" value="1"/>
</dbReference>
<sequence>MSDSEYKKIKERLLRNGQLFEDPEFPASAKSIKKSGDISKSIQWKRPKDIVPNPKFIIKGATRFDLYQGELGDCWFVAAVACLAVNGDKFLERIVPPDQTFEDGDYAGIFQFTFWQFDRWVDVIIDDRMPTINGKPCYAHNRGYEESNEFWVALLEKAYAKLYGCYDNINGGMINDALVDFTGGISESIDLKKDKVNLKTYLYELMFRTSKMASMMGCAIPGSMIGEHDLGNGLFSGHAYSITKVARVTVATNRFRLLRLRNPWGEAEWSGAWGDSSLEWRSVSEMEKKKLGLLPKKDGEFWMSFEDWIENFERLSICHLYPDALTKEVAKDMERHHWEVTKHHSEWVEGFSAGGCGKTPNAELFWTNPQFAVTLNKTDDVDADGRCTLVVSLMQKSEDLKNDLYISYKIYQLRSNKPVLLSGQNYDKDSLQLYTVPSYYMNTREVTSHNRLSPGTYVIIPATYYPNKEGSFFLRVYTEAPAESKPVDTPTVIEMPEDSRDKIYDLFMKHSGGERRVDATELQNFLSDFYKTDIQRGFGIEVCRSLVSMMDRDKSGLLDFEEIRKMITELNVWKSCFSSFDTNRSGNIDTFELGKLFEAIGFKLSRSVMSSIIRRYGGKKKRLLFEDFIHCCTKIVVLYGEFYRNAKGAPTKKVELDLEQVSIRSIIFCGGTTADRRVD</sequence>
<evidence type="ECO:0000259" key="9">
    <source>
        <dbReference type="PROSITE" id="PS50222"/>
    </source>
</evidence>
<dbReference type="Proteomes" id="UP001208570">
    <property type="component" value="Unassembled WGS sequence"/>
</dbReference>
<evidence type="ECO:0000256" key="1">
    <source>
        <dbReference type="ARBA" id="ARBA00007623"/>
    </source>
</evidence>
<dbReference type="SMART" id="SM00720">
    <property type="entry name" value="calpain_III"/>
    <property type="match status" value="1"/>
</dbReference>
<accession>A0AAD9N462</accession>
<dbReference type="Gene3D" id="1.10.238.10">
    <property type="entry name" value="EF-hand"/>
    <property type="match status" value="1"/>
</dbReference>
<gene>
    <name evidence="10" type="ORF">LSH36_269g00026</name>
</gene>
<evidence type="ECO:0000256" key="6">
    <source>
        <dbReference type="PIRSR" id="PIRSR622684-1"/>
    </source>
</evidence>
<dbReference type="InterPro" id="IPR018247">
    <property type="entry name" value="EF_Hand_1_Ca_BS"/>
</dbReference>
<dbReference type="PROSITE" id="PS50203">
    <property type="entry name" value="CALPAIN_CAT"/>
    <property type="match status" value="1"/>
</dbReference>
<dbReference type="CDD" id="cd00044">
    <property type="entry name" value="CysPc"/>
    <property type="match status" value="1"/>
</dbReference>
<keyword evidence="11" id="KW-1185">Reference proteome</keyword>
<feature type="domain" description="EF-hand" evidence="9">
    <location>
        <begin position="568"/>
        <end position="603"/>
    </location>
</feature>
<evidence type="ECO:0000313" key="11">
    <source>
        <dbReference type="Proteomes" id="UP001208570"/>
    </source>
</evidence>
<dbReference type="PROSITE" id="PS50222">
    <property type="entry name" value="EF_HAND_2"/>
    <property type="match status" value="1"/>
</dbReference>
<name>A0AAD9N462_9ANNE</name>
<dbReference type="SMART" id="SM00230">
    <property type="entry name" value="CysPc"/>
    <property type="match status" value="1"/>
</dbReference>
<evidence type="ECO:0000256" key="7">
    <source>
        <dbReference type="PROSITE-ProRule" id="PRU00239"/>
    </source>
</evidence>
<proteinExistence type="inferred from homology"/>
<evidence type="ECO:0000259" key="8">
    <source>
        <dbReference type="PROSITE" id="PS50203"/>
    </source>
</evidence>
<evidence type="ECO:0000256" key="3">
    <source>
        <dbReference type="ARBA" id="ARBA00022801"/>
    </source>
</evidence>
<keyword evidence="3 7" id="KW-0378">Hydrolase</keyword>
<keyword evidence="5" id="KW-0106">Calcium</keyword>
<dbReference type="InterPro" id="IPR011992">
    <property type="entry name" value="EF-hand-dom_pair"/>
</dbReference>
<keyword evidence="4 7" id="KW-0788">Thiol protease</keyword>
<dbReference type="SUPFAM" id="SSF49758">
    <property type="entry name" value="Calpain large subunit, middle domain (domain III)"/>
    <property type="match status" value="1"/>
</dbReference>
<dbReference type="InterPro" id="IPR036213">
    <property type="entry name" value="Calpain_III_sf"/>
</dbReference>
<dbReference type="InterPro" id="IPR033883">
    <property type="entry name" value="C2_III"/>
</dbReference>
<evidence type="ECO:0000256" key="2">
    <source>
        <dbReference type="ARBA" id="ARBA00022670"/>
    </source>
</evidence>
<dbReference type="InterPro" id="IPR022683">
    <property type="entry name" value="Calpain_III"/>
</dbReference>
<dbReference type="PRINTS" id="PR00704">
    <property type="entry name" value="CALPAIN"/>
</dbReference>
<dbReference type="FunFam" id="3.90.70.10:FF:000001">
    <property type="entry name" value="Calpain-1 catalytic subunit"/>
    <property type="match status" value="1"/>
</dbReference>
<feature type="domain" description="Calpain catalytic" evidence="8">
    <location>
        <begin position="19"/>
        <end position="321"/>
    </location>
</feature>
<dbReference type="GO" id="GO:0004198">
    <property type="term" value="F:calcium-dependent cysteine-type endopeptidase activity"/>
    <property type="evidence" value="ECO:0007669"/>
    <property type="project" value="InterPro"/>
</dbReference>
<dbReference type="GO" id="GO:0005737">
    <property type="term" value="C:cytoplasm"/>
    <property type="evidence" value="ECO:0007669"/>
    <property type="project" value="TreeGrafter"/>
</dbReference>
<feature type="active site" evidence="6 7">
    <location>
        <position position="262"/>
    </location>
</feature>
<dbReference type="Pfam" id="PF01067">
    <property type="entry name" value="Calpain_III"/>
    <property type="match status" value="1"/>
</dbReference>
<dbReference type="InterPro" id="IPR001300">
    <property type="entry name" value="Peptidase_C2_calpain_cat"/>
</dbReference>
<evidence type="ECO:0000256" key="5">
    <source>
        <dbReference type="ARBA" id="ARBA00022837"/>
    </source>
</evidence>
<dbReference type="InterPro" id="IPR038765">
    <property type="entry name" value="Papain-like_cys_pep_sf"/>
</dbReference>
<dbReference type="PANTHER" id="PTHR10183">
    <property type="entry name" value="CALPAIN"/>
    <property type="match status" value="1"/>
</dbReference>
<dbReference type="PROSITE" id="PS00018">
    <property type="entry name" value="EF_HAND_1"/>
    <property type="match status" value="1"/>
</dbReference>
<dbReference type="GO" id="GO:0006508">
    <property type="term" value="P:proteolysis"/>
    <property type="evidence" value="ECO:0007669"/>
    <property type="project" value="UniProtKB-KW"/>
</dbReference>
<dbReference type="InterPro" id="IPR000169">
    <property type="entry name" value="Pept_cys_AS"/>
</dbReference>
<evidence type="ECO:0000313" key="10">
    <source>
        <dbReference type="EMBL" id="KAK2154376.1"/>
    </source>
</evidence>
<keyword evidence="2 7" id="KW-0645">Protease</keyword>
<reference evidence="10" key="1">
    <citation type="journal article" date="2023" name="Mol. Biol. Evol.">
        <title>Third-Generation Sequencing Reveals the Adaptive Role of the Epigenome in Three Deep-Sea Polychaetes.</title>
        <authorList>
            <person name="Perez M."/>
            <person name="Aroh O."/>
            <person name="Sun Y."/>
            <person name="Lan Y."/>
            <person name="Juniper S.K."/>
            <person name="Young C.R."/>
            <person name="Angers B."/>
            <person name="Qian P.Y."/>
        </authorList>
    </citation>
    <scope>NUCLEOTIDE SEQUENCE</scope>
    <source>
        <strain evidence="10">P08H-3</strain>
    </source>
</reference>
<comment type="caution">
    <text evidence="10">The sequence shown here is derived from an EMBL/GenBank/DDBJ whole genome shotgun (WGS) entry which is preliminary data.</text>
</comment>
<comment type="similarity">
    <text evidence="1">Belongs to the peptidase C2 family.</text>
</comment>